<accession>A0A2G9RF47</accession>
<reference evidence="1" key="1">
    <citation type="submission" date="2017-08" db="EMBL/GenBank/DDBJ databases">
        <title>Assembly of the North American Bullfrog Genome.</title>
        <authorList>
            <person name="Warren R.L."/>
            <person name="Vandervalk B.P."/>
            <person name="Kucuk E."/>
            <person name="Birol I."/>
            <person name="Helbing C."/>
            <person name="Pandoh P."/>
            <person name="Behsaz B."/>
            <person name="Mohamadi H."/>
            <person name="Chu J."/>
            <person name="Jackman S."/>
            <person name="Hammond S.A."/>
            <person name="Veldhoen N."/>
            <person name="Kirk H."/>
            <person name="Zhao Y."/>
            <person name="Coope R."/>
            <person name="Pleasance S."/>
            <person name="Moore R."/>
            <person name="Holt R."/>
        </authorList>
    </citation>
    <scope>NUCLEOTIDE SEQUENCE</scope>
    <source>
        <strain evidence="1">Bruno</strain>
        <tissue evidence="1">Liver</tissue>
    </source>
</reference>
<gene>
    <name evidence="1" type="ORF">AB205_0120170</name>
</gene>
<name>A0A2G9RF47_AQUCT</name>
<evidence type="ECO:0000313" key="1">
    <source>
        <dbReference type="EMBL" id="PIO26474.1"/>
    </source>
</evidence>
<proteinExistence type="predicted"/>
<sequence length="78" mass="8482">MHFWCTHSLLDHAVTTMLGSRRCSPSLEGSPVSTPGETSCLLPPSSLADTGLGLEAVIYYFITLLMNGCNARKRVECH</sequence>
<organism evidence="1">
    <name type="scientific">Aquarana catesbeiana</name>
    <name type="common">American bullfrog</name>
    <name type="synonym">Rana catesbeiana</name>
    <dbReference type="NCBI Taxonomy" id="8400"/>
    <lineage>
        <taxon>Eukaryota</taxon>
        <taxon>Metazoa</taxon>
        <taxon>Chordata</taxon>
        <taxon>Craniata</taxon>
        <taxon>Vertebrata</taxon>
        <taxon>Euteleostomi</taxon>
        <taxon>Amphibia</taxon>
        <taxon>Batrachia</taxon>
        <taxon>Anura</taxon>
        <taxon>Neobatrachia</taxon>
        <taxon>Ranoidea</taxon>
        <taxon>Ranidae</taxon>
        <taxon>Aquarana</taxon>
    </lineage>
</organism>
<protein>
    <submittedName>
        <fullName evidence="1">Uncharacterized protein</fullName>
    </submittedName>
</protein>
<dbReference type="AlphaFoldDB" id="A0A2G9RF47"/>
<dbReference type="EMBL" id="KV944098">
    <property type="protein sequence ID" value="PIO26474.1"/>
    <property type="molecule type" value="Genomic_DNA"/>
</dbReference>